<dbReference type="PROSITE" id="PS51253">
    <property type="entry name" value="HTH_CENPB"/>
    <property type="match status" value="1"/>
</dbReference>
<sequence length="147" mass="17071">MKSERQLMQMNEEQLRNKRNRAAKFPELERELSKFVDYMEANNKPVSRSSLVLQAFAIARKQGIEVDGEKPEITFSDGWLTKFERRFGYQARLMHGEAGSVDLSHHTIQEVITDIKKEIANYDIADIYTIDETGLFYKQAPIHTMSN</sequence>
<dbReference type="GO" id="GO:0003677">
    <property type="term" value="F:DNA binding"/>
    <property type="evidence" value="ECO:0007669"/>
    <property type="project" value="UniProtKB-KW"/>
</dbReference>
<feature type="domain" description="HTH CENPB-type" evidence="2">
    <location>
        <begin position="16"/>
        <end position="93"/>
    </location>
</feature>
<dbReference type="GeneID" id="83219763"/>
<evidence type="ECO:0000313" key="4">
    <source>
        <dbReference type="Proteomes" id="UP001234581"/>
    </source>
</evidence>
<dbReference type="Proteomes" id="UP001234581">
    <property type="component" value="Unassembled WGS sequence"/>
</dbReference>
<dbReference type="RefSeq" id="XP_058336909.1">
    <property type="nucleotide sequence ID" value="XM_058492321.1"/>
</dbReference>
<name>A0AAD7XRQ8_9FUNG</name>
<gene>
    <name evidence="3" type="ORF">O0I10_012390</name>
</gene>
<dbReference type="PANTHER" id="PTHR19303:SF73">
    <property type="entry name" value="PROTEIN PDC2"/>
    <property type="match status" value="1"/>
</dbReference>
<dbReference type="SUPFAM" id="SSF46689">
    <property type="entry name" value="Homeodomain-like"/>
    <property type="match status" value="1"/>
</dbReference>
<dbReference type="PANTHER" id="PTHR19303">
    <property type="entry name" value="TRANSPOSON"/>
    <property type="match status" value="1"/>
</dbReference>
<keyword evidence="4" id="KW-1185">Reference proteome</keyword>
<dbReference type="Pfam" id="PF03221">
    <property type="entry name" value="HTH_Tnp_Tc5"/>
    <property type="match status" value="1"/>
</dbReference>
<dbReference type="InterPro" id="IPR009057">
    <property type="entry name" value="Homeodomain-like_sf"/>
</dbReference>
<keyword evidence="1" id="KW-0238">DNA-binding</keyword>
<proteinExistence type="predicted"/>
<dbReference type="AlphaFoldDB" id="A0AAD7XRQ8"/>
<organism evidence="3 4">
    <name type="scientific">Lichtheimia ornata</name>
    <dbReference type="NCBI Taxonomy" id="688661"/>
    <lineage>
        <taxon>Eukaryota</taxon>
        <taxon>Fungi</taxon>
        <taxon>Fungi incertae sedis</taxon>
        <taxon>Mucoromycota</taxon>
        <taxon>Mucoromycotina</taxon>
        <taxon>Mucoromycetes</taxon>
        <taxon>Mucorales</taxon>
        <taxon>Lichtheimiaceae</taxon>
        <taxon>Lichtheimia</taxon>
    </lineage>
</organism>
<dbReference type="EMBL" id="JARTCD010000125">
    <property type="protein sequence ID" value="KAJ8651995.1"/>
    <property type="molecule type" value="Genomic_DNA"/>
</dbReference>
<dbReference type="InterPro" id="IPR006600">
    <property type="entry name" value="HTH_CenpB_DNA-bd_dom"/>
</dbReference>
<dbReference type="Gene3D" id="1.10.10.60">
    <property type="entry name" value="Homeodomain-like"/>
    <property type="match status" value="1"/>
</dbReference>
<evidence type="ECO:0000259" key="2">
    <source>
        <dbReference type="PROSITE" id="PS51253"/>
    </source>
</evidence>
<dbReference type="InterPro" id="IPR050863">
    <property type="entry name" value="CenT-Element_Derived"/>
</dbReference>
<comment type="caution">
    <text evidence="3">The sequence shown here is derived from an EMBL/GenBank/DDBJ whole genome shotgun (WGS) entry which is preliminary data.</text>
</comment>
<evidence type="ECO:0000313" key="3">
    <source>
        <dbReference type="EMBL" id="KAJ8651995.1"/>
    </source>
</evidence>
<evidence type="ECO:0000256" key="1">
    <source>
        <dbReference type="ARBA" id="ARBA00023125"/>
    </source>
</evidence>
<accession>A0AAD7XRQ8</accession>
<protein>
    <recommendedName>
        <fullName evidence="2">HTH CENPB-type domain-containing protein</fullName>
    </recommendedName>
</protein>
<dbReference type="GO" id="GO:0005634">
    <property type="term" value="C:nucleus"/>
    <property type="evidence" value="ECO:0007669"/>
    <property type="project" value="TreeGrafter"/>
</dbReference>
<reference evidence="3 4" key="1">
    <citation type="submission" date="2023-03" db="EMBL/GenBank/DDBJ databases">
        <title>Genome sequence of Lichtheimia ornata CBS 291.66.</title>
        <authorList>
            <person name="Mohabir J.T."/>
            <person name="Shea T.P."/>
            <person name="Kurbessoian T."/>
            <person name="Berby B."/>
            <person name="Fontaine J."/>
            <person name="Livny J."/>
            <person name="Gnirke A."/>
            <person name="Stajich J.E."/>
            <person name="Cuomo C.A."/>
        </authorList>
    </citation>
    <scope>NUCLEOTIDE SEQUENCE [LARGE SCALE GENOMIC DNA]</scope>
    <source>
        <strain evidence="3">CBS 291.66</strain>
    </source>
</reference>